<proteinExistence type="predicted"/>
<sequence length="40" mass="4653">MPSHPDHIPRQKIKLITDNDDSAHCERLRRLGSDVTEELE</sequence>
<name>A0A0M7B6T2_9RHOB</name>
<dbReference type="AlphaFoldDB" id="A0A0M7B6T2"/>
<evidence type="ECO:0000313" key="2">
    <source>
        <dbReference type="Proteomes" id="UP000049455"/>
    </source>
</evidence>
<keyword evidence="2" id="KW-1185">Reference proteome</keyword>
<protein>
    <submittedName>
        <fullName evidence="1">Uncharacterized protein</fullName>
    </submittedName>
</protein>
<gene>
    <name evidence="1" type="ORF">JSE7799_00207</name>
</gene>
<evidence type="ECO:0000313" key="1">
    <source>
        <dbReference type="EMBL" id="CUH12259.1"/>
    </source>
</evidence>
<organism evidence="1 2">
    <name type="scientific">Jannaschia seosinensis</name>
    <dbReference type="NCBI Taxonomy" id="313367"/>
    <lineage>
        <taxon>Bacteria</taxon>
        <taxon>Pseudomonadati</taxon>
        <taxon>Pseudomonadota</taxon>
        <taxon>Alphaproteobacteria</taxon>
        <taxon>Rhodobacterales</taxon>
        <taxon>Roseobacteraceae</taxon>
        <taxon>Jannaschia</taxon>
    </lineage>
</organism>
<reference evidence="1 2" key="1">
    <citation type="submission" date="2015-09" db="EMBL/GenBank/DDBJ databases">
        <authorList>
            <person name="Jackson K.R."/>
            <person name="Lunt B.L."/>
            <person name="Fisher J.N.B."/>
            <person name="Gardner A.V."/>
            <person name="Bailey M.E."/>
            <person name="Deus L.M."/>
            <person name="Earl A.S."/>
            <person name="Gibby P.D."/>
            <person name="Hartmann K.A."/>
            <person name="Liu J.E."/>
            <person name="Manci A.M."/>
            <person name="Nielsen D.A."/>
            <person name="Solomon M.B."/>
            <person name="Breakwell D.P."/>
            <person name="Burnett S.H."/>
            <person name="Grose J.H."/>
        </authorList>
    </citation>
    <scope>NUCLEOTIDE SEQUENCE [LARGE SCALE GENOMIC DNA]</scope>
    <source>
        <strain evidence="1 2">CECT 7799</strain>
    </source>
</reference>
<dbReference type="Proteomes" id="UP000049455">
    <property type="component" value="Unassembled WGS sequence"/>
</dbReference>
<accession>A0A0M7B6T2</accession>
<dbReference type="EMBL" id="CYPR01000012">
    <property type="protein sequence ID" value="CUH12259.1"/>
    <property type="molecule type" value="Genomic_DNA"/>
</dbReference>